<evidence type="ECO:0000256" key="1">
    <source>
        <dbReference type="ARBA" id="ARBA00004651"/>
    </source>
</evidence>
<feature type="transmembrane region" description="Helical" evidence="7">
    <location>
        <begin position="84"/>
        <end position="106"/>
    </location>
</feature>
<dbReference type="EMBL" id="FMXA01000016">
    <property type="protein sequence ID" value="SDA55142.1"/>
    <property type="molecule type" value="Genomic_DNA"/>
</dbReference>
<feature type="domain" description="DUF2179" evidence="8">
    <location>
        <begin position="229"/>
        <end position="283"/>
    </location>
</feature>
<evidence type="ECO:0000256" key="2">
    <source>
        <dbReference type="ARBA" id="ARBA00022475"/>
    </source>
</evidence>
<organism evidence="9 10">
    <name type="scientific">Allisonella histaminiformans</name>
    <dbReference type="NCBI Taxonomy" id="209880"/>
    <lineage>
        <taxon>Bacteria</taxon>
        <taxon>Bacillati</taxon>
        <taxon>Bacillota</taxon>
        <taxon>Negativicutes</taxon>
        <taxon>Veillonellales</taxon>
        <taxon>Veillonellaceae</taxon>
        <taxon>Allisonella</taxon>
    </lineage>
</organism>
<evidence type="ECO:0000256" key="4">
    <source>
        <dbReference type="ARBA" id="ARBA00022989"/>
    </source>
</evidence>
<keyword evidence="10" id="KW-1185">Reference proteome</keyword>
<dbReference type="GO" id="GO:0005886">
    <property type="term" value="C:plasma membrane"/>
    <property type="evidence" value="ECO:0007669"/>
    <property type="project" value="UniProtKB-SubCell"/>
</dbReference>
<dbReference type="CDD" id="cd16380">
    <property type="entry name" value="YitT_C"/>
    <property type="match status" value="1"/>
</dbReference>
<dbReference type="AlphaFoldDB" id="A0A1G5WAU6"/>
<reference evidence="9 10" key="1">
    <citation type="submission" date="2016-10" db="EMBL/GenBank/DDBJ databases">
        <authorList>
            <person name="de Groot N.N."/>
        </authorList>
    </citation>
    <scope>NUCLEOTIDE SEQUENCE [LARGE SCALE GENOMIC DNA]</scope>
    <source>
        <strain evidence="9 10">DSM 15230</strain>
    </source>
</reference>
<dbReference type="OrthoDB" id="9779786at2"/>
<dbReference type="InterPro" id="IPR003740">
    <property type="entry name" value="YitT"/>
</dbReference>
<dbReference type="STRING" id="209880.SAMN02910343_01254"/>
<evidence type="ECO:0000313" key="10">
    <source>
        <dbReference type="Proteomes" id="UP000199689"/>
    </source>
</evidence>
<dbReference type="Gene3D" id="3.30.70.120">
    <property type="match status" value="1"/>
</dbReference>
<keyword evidence="2" id="KW-1003">Cell membrane</keyword>
<feature type="compositionally biased region" description="Basic and acidic residues" evidence="6">
    <location>
        <begin position="330"/>
        <end position="343"/>
    </location>
</feature>
<comment type="subcellular location">
    <subcellularLocation>
        <location evidence="1">Cell membrane</location>
        <topology evidence="1">Multi-pass membrane protein</topology>
    </subcellularLocation>
</comment>
<dbReference type="InterPro" id="IPR051461">
    <property type="entry name" value="UPF0750_membrane"/>
</dbReference>
<keyword evidence="5 7" id="KW-0472">Membrane</keyword>
<keyword evidence="4 7" id="KW-1133">Transmembrane helix</keyword>
<proteinExistence type="predicted"/>
<evidence type="ECO:0000256" key="5">
    <source>
        <dbReference type="ARBA" id="ARBA00023136"/>
    </source>
</evidence>
<protein>
    <submittedName>
        <fullName evidence="9">Uncharacterized membrane-anchored protein YitT, contains DUF161 and DUF2179 domains</fullName>
    </submittedName>
</protein>
<dbReference type="GeneID" id="87756264"/>
<accession>A0A1G5WAU6</accession>
<gene>
    <name evidence="9" type="ORF">SAMN02910343_01254</name>
</gene>
<evidence type="ECO:0000313" key="9">
    <source>
        <dbReference type="EMBL" id="SDA55142.1"/>
    </source>
</evidence>
<sequence>MKTAGLADKALLKRCVVVFVVTVIGTLLYAIGMNAFFVPHHFLAGGLAGIAMIIYYLTGFPIGTMNLLLNIPLLILSLRYMGKFYTAVSILGTVTLSFFIDATAFLSQSTIIQSPLVSAITGGFIIGIGTGLLYRYNTNSGGLDIVGAILKKYYNLEIGNVVFGLNVIIVGASAAIFSLERAVCTLIGMYLTANVANRVVIGTAQRKAAFIVSRKPLEITDGILRKIGHGATLLDGQGGFSGARKQIVFAIIDLTQIAKLRQLIHVIDPHAFLFIMNTTDVIGQGFTTPVATPVEKNLQHSARYVVNEDGELVPTKFWQYEMDQEANPTPDKETYPEVRADDK</sequence>
<evidence type="ECO:0000259" key="8">
    <source>
        <dbReference type="Pfam" id="PF10035"/>
    </source>
</evidence>
<dbReference type="PANTHER" id="PTHR33545:SF5">
    <property type="entry name" value="UPF0750 MEMBRANE PROTEIN YITT"/>
    <property type="match status" value="1"/>
</dbReference>
<dbReference type="InterPro" id="IPR015867">
    <property type="entry name" value="N-reg_PII/ATP_PRibTrfase_C"/>
</dbReference>
<dbReference type="RefSeq" id="WP_091364942.1">
    <property type="nucleotide sequence ID" value="NZ_FMXA01000016.1"/>
</dbReference>
<feature type="region of interest" description="Disordered" evidence="6">
    <location>
        <begin position="321"/>
        <end position="343"/>
    </location>
</feature>
<dbReference type="InterPro" id="IPR019264">
    <property type="entry name" value="DUF2179"/>
</dbReference>
<dbReference type="Pfam" id="PF10035">
    <property type="entry name" value="DUF2179"/>
    <property type="match status" value="1"/>
</dbReference>
<evidence type="ECO:0000256" key="7">
    <source>
        <dbReference type="SAM" id="Phobius"/>
    </source>
</evidence>
<feature type="transmembrane region" description="Helical" evidence="7">
    <location>
        <begin position="12"/>
        <end position="36"/>
    </location>
</feature>
<dbReference type="PANTHER" id="PTHR33545">
    <property type="entry name" value="UPF0750 MEMBRANE PROTEIN YITT-RELATED"/>
    <property type="match status" value="1"/>
</dbReference>
<feature type="transmembrane region" description="Helical" evidence="7">
    <location>
        <begin position="112"/>
        <end position="134"/>
    </location>
</feature>
<evidence type="ECO:0000256" key="3">
    <source>
        <dbReference type="ARBA" id="ARBA00022692"/>
    </source>
</evidence>
<evidence type="ECO:0000256" key="6">
    <source>
        <dbReference type="SAM" id="MobiDB-lite"/>
    </source>
</evidence>
<feature type="transmembrane region" description="Helical" evidence="7">
    <location>
        <begin position="154"/>
        <end position="177"/>
    </location>
</feature>
<keyword evidence="3 7" id="KW-0812">Transmembrane</keyword>
<dbReference type="Proteomes" id="UP000199689">
    <property type="component" value="Unassembled WGS sequence"/>
</dbReference>
<dbReference type="Pfam" id="PF02588">
    <property type="entry name" value="YitT_membrane"/>
    <property type="match status" value="1"/>
</dbReference>
<name>A0A1G5WAU6_9FIRM</name>